<dbReference type="InterPro" id="IPR008775">
    <property type="entry name" value="Phytyl_CoA_dOase-like"/>
</dbReference>
<dbReference type="Proteomes" id="UP000219336">
    <property type="component" value="Unassembled WGS sequence"/>
</dbReference>
<evidence type="ECO:0000313" key="2">
    <source>
        <dbReference type="Proteomes" id="UP000219336"/>
    </source>
</evidence>
<keyword evidence="1" id="KW-0223">Dioxygenase</keyword>
<dbReference type="Gene3D" id="2.60.120.620">
    <property type="entry name" value="q2cbj1_9rhob like domain"/>
    <property type="match status" value="1"/>
</dbReference>
<dbReference type="RefSeq" id="WP_096994548.1">
    <property type="nucleotide sequence ID" value="NZ_JBHSII010000001.1"/>
</dbReference>
<dbReference type="EMBL" id="OANU01000063">
    <property type="protein sequence ID" value="SNX49497.1"/>
    <property type="molecule type" value="Genomic_DNA"/>
</dbReference>
<evidence type="ECO:0000313" key="1">
    <source>
        <dbReference type="EMBL" id="SNX49497.1"/>
    </source>
</evidence>
<organism evidence="1 2">
    <name type="scientific">Vibrio thalassae</name>
    <dbReference type="NCBI Taxonomy" id="1243014"/>
    <lineage>
        <taxon>Bacteria</taxon>
        <taxon>Pseudomonadati</taxon>
        <taxon>Pseudomonadota</taxon>
        <taxon>Gammaproteobacteria</taxon>
        <taxon>Vibrionales</taxon>
        <taxon>Vibrionaceae</taxon>
        <taxon>Vibrio</taxon>
    </lineage>
</organism>
<keyword evidence="2" id="KW-1185">Reference proteome</keyword>
<dbReference type="PANTHER" id="PTHR21308">
    <property type="entry name" value="PHYTANOYL-COA ALPHA-HYDROXYLASE"/>
    <property type="match status" value="1"/>
</dbReference>
<proteinExistence type="predicted"/>
<reference evidence="2" key="1">
    <citation type="submission" date="2016-06" db="EMBL/GenBank/DDBJ databases">
        <authorList>
            <person name="Rodrigo-Torres L."/>
            <person name="Arahal R.D."/>
            <person name="Lucena T."/>
        </authorList>
    </citation>
    <scope>NUCLEOTIDE SEQUENCE [LARGE SCALE GENOMIC DNA]</scope>
    <source>
        <strain evidence="2">CECT8203</strain>
    </source>
</reference>
<dbReference type="SUPFAM" id="SSF51197">
    <property type="entry name" value="Clavaminate synthase-like"/>
    <property type="match status" value="1"/>
</dbReference>
<dbReference type="GO" id="GO:0001561">
    <property type="term" value="P:fatty acid alpha-oxidation"/>
    <property type="evidence" value="ECO:0007669"/>
    <property type="project" value="InterPro"/>
</dbReference>
<gene>
    <name evidence="1" type="ORF">VTH8203_03145</name>
</gene>
<name>A0A240ELC7_9VIBR</name>
<dbReference type="InterPro" id="IPR047128">
    <property type="entry name" value="PhyH"/>
</dbReference>
<dbReference type="PANTHER" id="PTHR21308:SF8">
    <property type="entry name" value="PHYTANOYL-COA DIOXYGENASE FAMILY PROTEIN (AFU_ORTHOLOGUE AFUA_2G09620)"/>
    <property type="match status" value="1"/>
</dbReference>
<dbReference type="AlphaFoldDB" id="A0A240ELC7"/>
<accession>A0A240ELC7</accession>
<keyword evidence="1" id="KW-0560">Oxidoreductase</keyword>
<sequence length="382" mass="43116">MFFNQNELHSTPDNLRTTCSKSVDSSSYPLSSGVHKNVVIYESKTFYEQSDITILQTEIAKVLQSGPGVFLIKNAWSDTKLLSDMTNIFWQIIEQESDNNQGDHFGSNTQQANARVWNSFQKCAMLEPELFVHYFSNPVLMWVSQAWLGPHYQVTAQVNIVLPGGQSQTPHRDYHMGFQDSTALLDFPTHTHNLTPFLTLQGAVAHSDMPLESGPTKLLPFSHQVAEGYIGFHQQACKDYFTEHAVQIPLERGDALFFNPALYHAAGSNLSSNINRCANLLQISSVYAKPMEFINHKEICLAAYPTLQSFWKRPFFTPAQRLAILTAITDGYPFPTNLDLDPPVNSISPPTGYQLLAQALEENWDKEEFHQQLLVLMAKKRS</sequence>
<dbReference type="OrthoDB" id="3562306at2"/>
<dbReference type="Pfam" id="PF05721">
    <property type="entry name" value="PhyH"/>
    <property type="match status" value="1"/>
</dbReference>
<dbReference type="GO" id="GO:0048244">
    <property type="term" value="F:phytanoyl-CoA dioxygenase activity"/>
    <property type="evidence" value="ECO:0007669"/>
    <property type="project" value="InterPro"/>
</dbReference>
<protein>
    <submittedName>
        <fullName evidence="1">Phytanoyl-CoA dioxygenase (PhyH)</fullName>
    </submittedName>
</protein>